<dbReference type="SUPFAM" id="SSF52540">
    <property type="entry name" value="P-loop containing nucleoside triphosphate hydrolases"/>
    <property type="match status" value="1"/>
</dbReference>
<evidence type="ECO:0000313" key="3">
    <source>
        <dbReference type="EMBL" id="MBI2876596.1"/>
    </source>
</evidence>
<organism evidence="3 4">
    <name type="scientific">Tectimicrobiota bacterium</name>
    <dbReference type="NCBI Taxonomy" id="2528274"/>
    <lineage>
        <taxon>Bacteria</taxon>
        <taxon>Pseudomonadati</taxon>
        <taxon>Nitrospinota/Tectimicrobiota group</taxon>
        <taxon>Candidatus Tectimicrobiota</taxon>
    </lineage>
</organism>
<dbReference type="PANTHER" id="PTHR35894:SF1">
    <property type="entry name" value="PHOSPHORIBULOKINASE _ URIDINE KINASE FAMILY"/>
    <property type="match status" value="1"/>
</dbReference>
<name>A0A932CNF0_UNCTE</name>
<dbReference type="GO" id="GO:0016887">
    <property type="term" value="F:ATP hydrolysis activity"/>
    <property type="evidence" value="ECO:0007669"/>
    <property type="project" value="InterPro"/>
</dbReference>
<gene>
    <name evidence="3" type="ORF">HYY20_06920</name>
</gene>
<feature type="domain" description="ORC1/DEAH AAA+ ATPase" evidence="2">
    <location>
        <begin position="64"/>
        <end position="191"/>
    </location>
</feature>
<accession>A0A932CNF0</accession>
<dbReference type="PANTHER" id="PTHR35894">
    <property type="entry name" value="GENERAL SECRETION PATHWAY PROTEIN A-RELATED"/>
    <property type="match status" value="1"/>
</dbReference>
<dbReference type="AlphaFoldDB" id="A0A932CNF0"/>
<dbReference type="InterPro" id="IPR027417">
    <property type="entry name" value="P-loop_NTPase"/>
</dbReference>
<dbReference type="Pfam" id="PF13401">
    <property type="entry name" value="AAA_22"/>
    <property type="match status" value="1"/>
</dbReference>
<sequence>MAFRFTATPDIATKMLPDYLTYWGLTRPPFSMTPDPAMLFLSAQHQECLMRLKYTIYGNKGGALLVSENAGDGKTSLLLRLVGDLQRELEGKTRVAFLDHPTLTPNQMIEEITRQFGVEGVSGDKVRNLSLLRAQLQQLHEEGYKAIVLVDEGQMLAHRPDILQELRILLNFCVADAFLLSFILSGQKPLEPAVRQMPEFWQRLPVRFFLRNLNLPDTRGLIRYRLKVAGLEGKEIFTDTAYEGIYRFSQGCPRVICSVADLALVVGHSSYARRIDFTEVSRACADMNQSGDGYHYFHFLRAEGESAEELPAGLQAPSPGNGSTASARAEAAGRLSEGRSLRSGPESGSSRPLGEPPRGKESGQEILLRNSRLNRDFLSGVKRLKRGQDTLDKREAWVKRYGLGPADRFLLIFPRRRFWRTTVRANISQKGLAALSQNCGLAVGEKALFLVLQGERVRLPYEAIRGLEVQDRRKPGEKRPEGEPHQMEIVTAGEDCYGLSFPFLKEEGTAFARLLEGYIKAKRGSG</sequence>
<evidence type="ECO:0000259" key="2">
    <source>
        <dbReference type="Pfam" id="PF13401"/>
    </source>
</evidence>
<dbReference type="Gene3D" id="3.40.50.300">
    <property type="entry name" value="P-loop containing nucleotide triphosphate hydrolases"/>
    <property type="match status" value="1"/>
</dbReference>
<feature type="region of interest" description="Disordered" evidence="1">
    <location>
        <begin position="309"/>
        <end position="365"/>
    </location>
</feature>
<dbReference type="Proteomes" id="UP000769766">
    <property type="component" value="Unassembled WGS sequence"/>
</dbReference>
<reference evidence="3" key="1">
    <citation type="submission" date="2020-07" db="EMBL/GenBank/DDBJ databases">
        <title>Huge and variable diversity of episymbiotic CPR bacteria and DPANN archaea in groundwater ecosystems.</title>
        <authorList>
            <person name="He C.Y."/>
            <person name="Keren R."/>
            <person name="Whittaker M."/>
            <person name="Farag I.F."/>
            <person name="Doudna J."/>
            <person name="Cate J.H.D."/>
            <person name="Banfield J.F."/>
        </authorList>
    </citation>
    <scope>NUCLEOTIDE SEQUENCE</scope>
    <source>
        <strain evidence="3">NC_groundwater_672_Ag_B-0.1um_62_36</strain>
    </source>
</reference>
<comment type="caution">
    <text evidence="3">The sequence shown here is derived from an EMBL/GenBank/DDBJ whole genome shotgun (WGS) entry which is preliminary data.</text>
</comment>
<evidence type="ECO:0000256" key="1">
    <source>
        <dbReference type="SAM" id="MobiDB-lite"/>
    </source>
</evidence>
<proteinExistence type="predicted"/>
<dbReference type="InterPro" id="IPR049945">
    <property type="entry name" value="AAA_22"/>
</dbReference>
<evidence type="ECO:0000313" key="4">
    <source>
        <dbReference type="Proteomes" id="UP000769766"/>
    </source>
</evidence>
<dbReference type="InterPro" id="IPR052026">
    <property type="entry name" value="ExeA_AAA_ATPase_DNA-bind"/>
</dbReference>
<protein>
    <submittedName>
        <fullName evidence="3">AAA family ATPase</fullName>
    </submittedName>
</protein>
<dbReference type="EMBL" id="JACPRF010000211">
    <property type="protein sequence ID" value="MBI2876596.1"/>
    <property type="molecule type" value="Genomic_DNA"/>
</dbReference>